<sequence length="305" mass="33871">MVARFLVVLRAAALRAGARFLVARFLVAFLAAVLRAGALFLVARFLVARFLVVLRAAVLRAGALFFVARFLVVRFFAVLRAAVLRAGALFLVARFLVAFLAAVLRAGARRFAVLRAAVLRAGALFLVTFLAAALRAGAFLFFAAVATGVPPTVSFPTNWPRSGLSLHNVKRPDSSPLAVGCSHTPRAPAFRLSQRTEFYTASKLTQQQLSDESSKTEREERVSARFACSIVHSRCPFPVTSFYWLPTIRIATRARVKHSRYFETARPLRSWSISHQMSQRFHVREAFFLERVKKSGFGPVTNEVR</sequence>
<evidence type="ECO:0000256" key="1">
    <source>
        <dbReference type="SAM" id="Phobius"/>
    </source>
</evidence>
<dbReference type="AlphaFoldDB" id="A0A6J7AGI6"/>
<keyword evidence="1" id="KW-0812">Transmembrane</keyword>
<organism evidence="2">
    <name type="scientific">freshwater metagenome</name>
    <dbReference type="NCBI Taxonomy" id="449393"/>
    <lineage>
        <taxon>unclassified sequences</taxon>
        <taxon>metagenomes</taxon>
        <taxon>ecological metagenomes</taxon>
    </lineage>
</organism>
<feature type="transmembrane region" description="Helical" evidence="1">
    <location>
        <begin position="23"/>
        <end position="46"/>
    </location>
</feature>
<name>A0A6J7AGI6_9ZZZZ</name>
<evidence type="ECO:0000313" key="4">
    <source>
        <dbReference type="EMBL" id="CAB5011212.1"/>
    </source>
</evidence>
<dbReference type="EMBL" id="CAFABE010000066">
    <property type="protein sequence ID" value="CAB4831862.1"/>
    <property type="molecule type" value="Genomic_DNA"/>
</dbReference>
<proteinExistence type="predicted"/>
<evidence type="ECO:0000313" key="3">
    <source>
        <dbReference type="EMBL" id="CAB4882121.1"/>
    </source>
</evidence>
<gene>
    <name evidence="2" type="ORF">UFOPK3164_01274</name>
    <name evidence="3" type="ORF">UFOPK3427_01596</name>
    <name evidence="4" type="ORF">UFOPK4112_00322</name>
</gene>
<keyword evidence="1" id="KW-0472">Membrane</keyword>
<accession>A0A6J7AGI6</accession>
<keyword evidence="1" id="KW-1133">Transmembrane helix</keyword>
<dbReference type="EMBL" id="CAFBPM010000002">
    <property type="protein sequence ID" value="CAB5011212.1"/>
    <property type="molecule type" value="Genomic_DNA"/>
</dbReference>
<feature type="transmembrane region" description="Helical" evidence="1">
    <location>
        <begin position="124"/>
        <end position="146"/>
    </location>
</feature>
<feature type="transmembrane region" description="Helical" evidence="1">
    <location>
        <begin position="83"/>
        <end position="104"/>
    </location>
</feature>
<dbReference type="EMBL" id="CAFBLT010000002">
    <property type="protein sequence ID" value="CAB4882121.1"/>
    <property type="molecule type" value="Genomic_DNA"/>
</dbReference>
<protein>
    <submittedName>
        <fullName evidence="2">Unannotated protein</fullName>
    </submittedName>
</protein>
<evidence type="ECO:0000313" key="2">
    <source>
        <dbReference type="EMBL" id="CAB4831862.1"/>
    </source>
</evidence>
<feature type="transmembrane region" description="Helical" evidence="1">
    <location>
        <begin position="58"/>
        <end position="77"/>
    </location>
</feature>
<reference evidence="2" key="1">
    <citation type="submission" date="2020-05" db="EMBL/GenBank/DDBJ databases">
        <authorList>
            <person name="Chiriac C."/>
            <person name="Salcher M."/>
            <person name="Ghai R."/>
            <person name="Kavagutti S V."/>
        </authorList>
    </citation>
    <scope>NUCLEOTIDE SEQUENCE</scope>
</reference>